<reference evidence="3" key="1">
    <citation type="submission" date="2020-05" db="EMBL/GenBank/DDBJ databases">
        <title>Frigoriglobus tundricola gen. nov., sp. nov., a psychrotolerant cellulolytic planctomycete of the family Gemmataceae with two divergent copies of 16S rRNA gene.</title>
        <authorList>
            <person name="Kulichevskaya I.S."/>
            <person name="Ivanova A.A."/>
            <person name="Naumoff D.G."/>
            <person name="Beletsky A.V."/>
            <person name="Rijpstra W.I.C."/>
            <person name="Sinninghe Damste J.S."/>
            <person name="Mardanov A.V."/>
            <person name="Ravin N.V."/>
            <person name="Dedysh S.N."/>
        </authorList>
    </citation>
    <scope>NUCLEOTIDE SEQUENCE [LARGE SCALE GENOMIC DNA]</scope>
    <source>
        <strain evidence="3">PL17</strain>
    </source>
</reference>
<dbReference type="Proteomes" id="UP000503447">
    <property type="component" value="Chromosome"/>
</dbReference>
<gene>
    <name evidence="2" type="ORF">FTUN_2309</name>
</gene>
<feature type="region of interest" description="Disordered" evidence="1">
    <location>
        <begin position="118"/>
        <end position="147"/>
    </location>
</feature>
<evidence type="ECO:0000313" key="3">
    <source>
        <dbReference type="Proteomes" id="UP000503447"/>
    </source>
</evidence>
<protein>
    <submittedName>
        <fullName evidence="2">Uncharacterized protein</fullName>
    </submittedName>
</protein>
<feature type="compositionally biased region" description="Polar residues" evidence="1">
    <location>
        <begin position="129"/>
        <end position="140"/>
    </location>
</feature>
<evidence type="ECO:0000256" key="1">
    <source>
        <dbReference type="SAM" id="MobiDB-lite"/>
    </source>
</evidence>
<proteinExistence type="predicted"/>
<name>A0A6M5YN71_9BACT</name>
<sequence length="325" mass="34769">MPRSPGGAARLACSIKPSALRRLGPEPAFRDHFPSPVESNGVGTLRITLTVHRTLPAAKREERHRRRHAGIDAEQPDLDALAEGTSRCAGLREAGDRVAVSAAVCQRDRRVQVWGAHHAHHRAKSSSRPTHISGATSSKTVGPRKPPGGLWGDGLGTAVEAKPGPFRHPALDRGPDPLFLLWVHHGTERRGLVQAVSQFEFTCRADDGICDGGLPDSIADRHRYAAGKTALSRRAEARSDPGGQGALQVGVGQDDQMALRSAVCLNALVISHNLTYRSTQESGSRVYALARAGLDAVPEIGRASVSQLGLTLKALTLMQKRADRV</sequence>
<keyword evidence="3" id="KW-1185">Reference proteome</keyword>
<accession>A0A6M5YN71</accession>
<dbReference type="AlphaFoldDB" id="A0A6M5YN71"/>
<dbReference type="KEGG" id="ftj:FTUN_2309"/>
<organism evidence="2 3">
    <name type="scientific">Frigoriglobus tundricola</name>
    <dbReference type="NCBI Taxonomy" id="2774151"/>
    <lineage>
        <taxon>Bacteria</taxon>
        <taxon>Pseudomonadati</taxon>
        <taxon>Planctomycetota</taxon>
        <taxon>Planctomycetia</taxon>
        <taxon>Gemmatales</taxon>
        <taxon>Gemmataceae</taxon>
        <taxon>Frigoriglobus</taxon>
    </lineage>
</organism>
<evidence type="ECO:0000313" key="2">
    <source>
        <dbReference type="EMBL" id="QJW94786.1"/>
    </source>
</evidence>
<dbReference type="EMBL" id="CP053452">
    <property type="protein sequence ID" value="QJW94786.1"/>
    <property type="molecule type" value="Genomic_DNA"/>
</dbReference>